<evidence type="ECO:0008006" key="5">
    <source>
        <dbReference type="Google" id="ProtNLM"/>
    </source>
</evidence>
<protein>
    <recommendedName>
        <fullName evidence="5">PsbP C-terminal domain-containing protein</fullName>
    </recommendedName>
</protein>
<organism evidence="3 4">
    <name type="scientific">Candidatus Raskinella chloraquaticus</name>
    <dbReference type="NCBI Taxonomy" id="1951219"/>
    <lineage>
        <taxon>Bacteria</taxon>
        <taxon>Pseudomonadati</taxon>
        <taxon>Pseudomonadota</taxon>
        <taxon>Alphaproteobacteria</taxon>
        <taxon>Hyphomicrobiales</taxon>
        <taxon>Phreatobacteraceae</taxon>
        <taxon>Candidatus Raskinella</taxon>
    </lineage>
</organism>
<evidence type="ECO:0000313" key="4">
    <source>
        <dbReference type="Proteomes" id="UP000192872"/>
    </source>
</evidence>
<feature type="chain" id="PRO_5010877436" description="PsbP C-terminal domain-containing protein" evidence="2">
    <location>
        <begin position="23"/>
        <end position="244"/>
    </location>
</feature>
<name>A0A1W9HWL9_9HYPH</name>
<feature type="signal peptide" evidence="2">
    <location>
        <begin position="1"/>
        <end position="22"/>
    </location>
</feature>
<reference evidence="3 4" key="1">
    <citation type="journal article" date="2017" name="Water Res.">
        <title>Comammox in drinking water systems.</title>
        <authorList>
            <person name="Wang Y."/>
            <person name="Ma L."/>
            <person name="Mao Y."/>
            <person name="Jiang X."/>
            <person name="Xia Y."/>
            <person name="Yu K."/>
            <person name="Li B."/>
            <person name="Zhang T."/>
        </authorList>
    </citation>
    <scope>NUCLEOTIDE SEQUENCE [LARGE SCALE GENOMIC DNA]</scope>
    <source>
        <strain evidence="3">SG_bin8</strain>
    </source>
</reference>
<feature type="compositionally biased region" description="Low complexity" evidence="1">
    <location>
        <begin position="44"/>
        <end position="60"/>
    </location>
</feature>
<evidence type="ECO:0000256" key="2">
    <source>
        <dbReference type="SAM" id="SignalP"/>
    </source>
</evidence>
<dbReference type="AlphaFoldDB" id="A0A1W9HWL9"/>
<keyword evidence="2" id="KW-0732">Signal</keyword>
<evidence type="ECO:0000313" key="3">
    <source>
        <dbReference type="EMBL" id="OQW51810.1"/>
    </source>
</evidence>
<gene>
    <name evidence="3" type="ORF">A4S15_10060</name>
</gene>
<proteinExistence type="predicted"/>
<sequence>MKLGLMMTLHSFRLALAPLALAAVLMAGGMAGAQTPPEAPAKPPANKAPAKPKAPAAAAKSVGPTIATRIPPPGGAEVPLFGARNFVDQRSGVALTVPAGWLLLEAPESSDGEISRMILDGPGQPAPACGIVVIKARQPPNISQDQLNKAIHNEQNVANIRKNVAQGNRKLVDLKRLTNSGFSGISVQVINPGNTYSPDTTTYLTFFEAIGRRYSINCNVLTNDLDTMRPDIEAIIRTIRMPAS</sequence>
<comment type="caution">
    <text evidence="3">The sequence shown here is derived from an EMBL/GenBank/DDBJ whole genome shotgun (WGS) entry which is preliminary data.</text>
</comment>
<dbReference type="Proteomes" id="UP000192872">
    <property type="component" value="Unassembled WGS sequence"/>
</dbReference>
<evidence type="ECO:0000256" key="1">
    <source>
        <dbReference type="SAM" id="MobiDB-lite"/>
    </source>
</evidence>
<dbReference type="EMBL" id="LWDL01000017">
    <property type="protein sequence ID" value="OQW51810.1"/>
    <property type="molecule type" value="Genomic_DNA"/>
</dbReference>
<feature type="region of interest" description="Disordered" evidence="1">
    <location>
        <begin position="32"/>
        <end position="70"/>
    </location>
</feature>
<accession>A0A1W9HWL9</accession>